<sequence length="318" mass="34704">MTMNRSIVFLDQGTLTRGKLRFNFPYTLTEIDNCPHDEVSKALQGHEIAITNKIPINRAAMEANPQLKLIAVAATGYNMIDIEAARELGVTVCNVAGYSQVAVAEHAFMMMIALMHRLPLYEAQIREGAWQKSPFFTIFGAPIFELKGKTLGIAGKGSIGQQFAQYAESFGMQVLFAEHKDAKEVRAGYQSFKSVLAHSDVFSLHLPLTESTRNLIGYEELTQMKPGAILLNVSRGGLVDEEALAEALRENRIGGAGVDVLTTEPPKANHPLLAKDLGNFILTPHTAFASEEALATLVHLLENNINQFVAGNPVNVVS</sequence>
<evidence type="ECO:0000256" key="4">
    <source>
        <dbReference type="RuleBase" id="RU003719"/>
    </source>
</evidence>
<feature type="domain" description="D-isomer specific 2-hydroxyacid dehydrogenase catalytic" evidence="5">
    <location>
        <begin position="31"/>
        <end position="316"/>
    </location>
</feature>
<evidence type="ECO:0000256" key="2">
    <source>
        <dbReference type="ARBA" id="ARBA00023002"/>
    </source>
</evidence>
<dbReference type="PANTHER" id="PTHR43761">
    <property type="entry name" value="D-ISOMER SPECIFIC 2-HYDROXYACID DEHYDROGENASE FAMILY PROTEIN (AFU_ORTHOLOGUE AFUA_1G13630)"/>
    <property type="match status" value="1"/>
</dbReference>
<dbReference type="PANTHER" id="PTHR43761:SF1">
    <property type="entry name" value="D-ISOMER SPECIFIC 2-HYDROXYACID DEHYDROGENASE CATALYTIC DOMAIN-CONTAINING PROTEIN-RELATED"/>
    <property type="match status" value="1"/>
</dbReference>
<dbReference type="Proteomes" id="UP001449178">
    <property type="component" value="Chromosome"/>
</dbReference>
<keyword evidence="2 4" id="KW-0560">Oxidoreductase</keyword>
<evidence type="ECO:0000256" key="1">
    <source>
        <dbReference type="ARBA" id="ARBA00005854"/>
    </source>
</evidence>
<gene>
    <name evidence="7" type="ORF">WMO13_09330</name>
</gene>
<evidence type="ECO:0000256" key="3">
    <source>
        <dbReference type="ARBA" id="ARBA00023027"/>
    </source>
</evidence>
<dbReference type="InterPro" id="IPR036291">
    <property type="entry name" value="NAD(P)-bd_dom_sf"/>
</dbReference>
<dbReference type="InterPro" id="IPR050418">
    <property type="entry name" value="D-iso_2-hydroxyacid_DH_PdxB"/>
</dbReference>
<dbReference type="CDD" id="cd12162">
    <property type="entry name" value="2-Hacid_dh_4"/>
    <property type="match status" value="1"/>
</dbReference>
<evidence type="ECO:0000313" key="8">
    <source>
        <dbReference type="Proteomes" id="UP001449178"/>
    </source>
</evidence>
<feature type="domain" description="D-isomer specific 2-hydroxyacid dehydrogenase NAD-binding" evidence="6">
    <location>
        <begin position="108"/>
        <end position="287"/>
    </location>
</feature>
<dbReference type="Gene3D" id="3.40.50.720">
    <property type="entry name" value="NAD(P)-binding Rossmann-like Domain"/>
    <property type="match status" value="2"/>
</dbReference>
<dbReference type="PROSITE" id="PS00670">
    <property type="entry name" value="D_2_HYDROXYACID_DH_2"/>
    <property type="match status" value="1"/>
</dbReference>
<evidence type="ECO:0000259" key="5">
    <source>
        <dbReference type="Pfam" id="PF00389"/>
    </source>
</evidence>
<dbReference type="SUPFAM" id="SSF52283">
    <property type="entry name" value="Formate/glycerate dehydrogenase catalytic domain-like"/>
    <property type="match status" value="1"/>
</dbReference>
<protein>
    <submittedName>
        <fullName evidence="7">D-2-hydroxyacid dehydrogenase</fullName>
    </submittedName>
</protein>
<evidence type="ECO:0000259" key="6">
    <source>
        <dbReference type="Pfam" id="PF02826"/>
    </source>
</evidence>
<organism evidence="7 8">
    <name type="scientific">Ignatzschineria larvae DSM 13226</name>
    <dbReference type="NCBI Taxonomy" id="1111732"/>
    <lineage>
        <taxon>Bacteria</taxon>
        <taxon>Pseudomonadati</taxon>
        <taxon>Pseudomonadota</taxon>
        <taxon>Gammaproteobacteria</taxon>
        <taxon>Cardiobacteriales</taxon>
        <taxon>Ignatzschineriaceae</taxon>
        <taxon>Ignatzschineria</taxon>
    </lineage>
</organism>
<name>A0ABZ3C0A5_9GAMM</name>
<accession>A0ABZ3C0A5</accession>
<reference evidence="7 8" key="1">
    <citation type="submission" date="2024-03" db="EMBL/GenBank/DDBJ databases">
        <title>Complete Genome Sequence and Annotation of Ignatzschineria larvae DSM 13226.</title>
        <authorList>
            <person name="Cantrell E."/>
            <person name="Burcham Z.M."/>
        </authorList>
    </citation>
    <scope>NUCLEOTIDE SEQUENCE [LARGE SCALE GENOMIC DNA]</scope>
    <source>
        <strain evidence="7 8">DSM 13226</strain>
    </source>
</reference>
<dbReference type="EMBL" id="CP150637">
    <property type="protein sequence ID" value="WZW87557.1"/>
    <property type="molecule type" value="Genomic_DNA"/>
</dbReference>
<keyword evidence="3" id="KW-0520">NAD</keyword>
<dbReference type="Pfam" id="PF00389">
    <property type="entry name" value="2-Hacid_dh"/>
    <property type="match status" value="1"/>
</dbReference>
<proteinExistence type="inferred from homology"/>
<evidence type="ECO:0000313" key="7">
    <source>
        <dbReference type="EMBL" id="WZW87557.1"/>
    </source>
</evidence>
<dbReference type="Pfam" id="PF02826">
    <property type="entry name" value="2-Hacid_dh_C"/>
    <property type="match status" value="1"/>
</dbReference>
<dbReference type="InterPro" id="IPR006140">
    <property type="entry name" value="D-isomer_DH_NAD-bd"/>
</dbReference>
<dbReference type="InterPro" id="IPR006139">
    <property type="entry name" value="D-isomer_2_OHA_DH_cat_dom"/>
</dbReference>
<keyword evidence="8" id="KW-1185">Reference proteome</keyword>
<dbReference type="PROSITE" id="PS00671">
    <property type="entry name" value="D_2_HYDROXYACID_DH_3"/>
    <property type="match status" value="1"/>
</dbReference>
<dbReference type="InterPro" id="IPR029753">
    <property type="entry name" value="D-isomer_DH_CS"/>
</dbReference>
<dbReference type="SUPFAM" id="SSF51735">
    <property type="entry name" value="NAD(P)-binding Rossmann-fold domains"/>
    <property type="match status" value="1"/>
</dbReference>
<comment type="similarity">
    <text evidence="1 4">Belongs to the D-isomer specific 2-hydroxyacid dehydrogenase family.</text>
</comment>